<dbReference type="InterPro" id="IPR016464">
    <property type="entry name" value="NADH_Ub_cplx-1_asu_su-2"/>
</dbReference>
<evidence type="ECO:0000256" key="6">
    <source>
        <dbReference type="ARBA" id="ARBA00022792"/>
    </source>
</evidence>
<evidence type="ECO:0000256" key="7">
    <source>
        <dbReference type="ARBA" id="ARBA00022982"/>
    </source>
</evidence>
<name>Q6V9A9_CHLRE</name>
<evidence type="ECO:0000256" key="5">
    <source>
        <dbReference type="ARBA" id="ARBA00022660"/>
    </source>
</evidence>
<evidence type="ECO:0007829" key="16">
    <source>
        <dbReference type="PDB" id="9F5Y"/>
    </source>
</evidence>
<keyword evidence="10" id="KW-1015">Disulfide bond</keyword>
<dbReference type="EMDB" id="EMD-50202"/>
<dbReference type="GO" id="GO:0016491">
    <property type="term" value="F:oxidoreductase activity"/>
    <property type="evidence" value="ECO:0007669"/>
    <property type="project" value="UniProtKB-KW"/>
</dbReference>
<evidence type="ECO:0000313" key="12">
    <source>
        <dbReference type="EMBL" id="AAQ63699.1"/>
    </source>
</evidence>
<keyword evidence="4" id="KW-0813">Transport</keyword>
<dbReference type="Gramene" id="PNW72169">
    <property type="protein sequence ID" value="PNW72169"/>
    <property type="gene ID" value="CHLRE_16g679500v5"/>
</dbReference>
<comment type="function">
    <text evidence="1">Accessory subunit of the mitochondrial membrane respiratory chain NADH dehydrogenase (Complex I), that is believed not to be involved in catalysis. Complex I functions in the transfer of electrons from NADH to the respiratory chain. The immediate electron acceptor for the enzyme is believed to be ubiquinone.</text>
</comment>
<dbReference type="EMBL" id="CM008977">
    <property type="protein sequence ID" value="PNW72169.1"/>
    <property type="molecule type" value="Genomic_DNA"/>
</dbReference>
<dbReference type="RefSeq" id="XP_001695875.1">
    <property type="nucleotide sequence ID" value="XM_001695823.2"/>
</dbReference>
<dbReference type="PANTHER" id="PTHR12878:SF0">
    <property type="entry name" value="NADH DEHYDROGENASE [UBIQUINONE] 1 ALPHA SUBCOMPLEX SUBUNIT 2"/>
    <property type="match status" value="1"/>
</dbReference>
<keyword evidence="12" id="KW-0830">Ubiquinone</keyword>
<reference evidence="15 16" key="4">
    <citation type="journal article" date="2025" name="Science">
        <title>In-cell architecture of the mitochondrial respiratory chain.</title>
        <authorList>
            <person name="Waltz F."/>
            <person name="Righetto R.D."/>
            <person name="Lamm L."/>
            <person name="Salinas-Giege T."/>
            <person name="Kelley R."/>
            <person name="Zhang X."/>
            <person name="Obr M."/>
            <person name="Khavnekar S."/>
            <person name="Kotecha A."/>
            <person name="Engel B.D."/>
        </authorList>
    </citation>
    <scope>STRUCTURE BY ELECTRON MICROSCOPY (2.51 ANGSTROMS)</scope>
</reference>
<evidence type="ECO:0000259" key="11">
    <source>
        <dbReference type="SMART" id="SM00916"/>
    </source>
</evidence>
<dbReference type="SUPFAM" id="SSF52833">
    <property type="entry name" value="Thioredoxin-like"/>
    <property type="match status" value="1"/>
</dbReference>
<dbReference type="STRING" id="3055.Q6V9A9"/>
<dbReference type="HOGENOM" id="CLU_110897_1_0_1"/>
<dbReference type="KEGG" id="cre:CHLRE_16g679500v5"/>
<reference evidence="12" key="1">
    <citation type="submission" date="2003-07" db="EMBL/GenBank/DDBJ databases">
        <title>Subunit composition of the respiratory-chain complex I of Chlamydomonas reinhardtii.</title>
        <authorList>
            <person name="Cardol P."/>
            <person name="Matagne R.F."/>
            <person name="Remacle C."/>
        </authorList>
    </citation>
    <scope>NUCLEOTIDE SEQUENCE</scope>
</reference>
<keyword evidence="6" id="KW-0999">Mitochondrion inner membrane</keyword>
<dbReference type="EC" id="1.6.5.3" evidence="12"/>
<evidence type="ECO:0000256" key="4">
    <source>
        <dbReference type="ARBA" id="ARBA00022448"/>
    </source>
</evidence>
<keyword evidence="14" id="KW-1185">Reference proteome</keyword>
<dbReference type="InterPro" id="IPR007741">
    <property type="entry name" value="Ribosomal_mL43/mS25/NADH_DH"/>
</dbReference>
<dbReference type="SMART" id="SM00916">
    <property type="entry name" value="L51_S25_CI-B8"/>
    <property type="match status" value="1"/>
</dbReference>
<dbReference type="OMA" id="FIEQQYV"/>
<dbReference type="Gene3D" id="3.40.30.10">
    <property type="entry name" value="Glutaredoxin"/>
    <property type="match status" value="1"/>
</dbReference>
<protein>
    <submittedName>
        <fullName evidence="12">NADH:ubiquinone oxidoreductase B8 subunit</fullName>
        <ecNumber evidence="12">1.6.5.3</ecNumber>
    </submittedName>
</protein>
<dbReference type="TCDB" id="3.D.1.6.4">
    <property type="family name" value="the h+ or na+-translocating nadh dehydrogenase (ndh) family"/>
</dbReference>
<dbReference type="PANTHER" id="PTHR12878">
    <property type="entry name" value="NADH-UBIQUINONE OXIDOREDUCTASE B8 SUBUNIT"/>
    <property type="match status" value="1"/>
</dbReference>
<comment type="similarity">
    <text evidence="3">Belongs to the complex I NDUFA2 subunit family.</text>
</comment>
<keyword evidence="5" id="KW-0679">Respiratory chain</keyword>
<organism evidence="12">
    <name type="scientific">Chlamydomonas reinhardtii</name>
    <name type="common">Chlamydomonas smithii</name>
    <dbReference type="NCBI Taxonomy" id="3055"/>
    <lineage>
        <taxon>Eukaryota</taxon>
        <taxon>Viridiplantae</taxon>
        <taxon>Chlorophyta</taxon>
        <taxon>core chlorophytes</taxon>
        <taxon>Chlorophyceae</taxon>
        <taxon>CS clade</taxon>
        <taxon>Chlamydomonadales</taxon>
        <taxon>Chlamydomonadaceae</taxon>
        <taxon>Chlamydomonas</taxon>
    </lineage>
</organism>
<dbReference type="Pfam" id="PF05047">
    <property type="entry name" value="L51_S25_CI-B8"/>
    <property type="match status" value="1"/>
</dbReference>
<feature type="domain" description="Ribosomal protein/NADH dehydrogenase" evidence="11">
    <location>
        <begin position="20"/>
        <end position="93"/>
    </location>
</feature>
<dbReference type="InterPro" id="IPR036249">
    <property type="entry name" value="Thioredoxin-like_sf"/>
</dbReference>
<accession>Q6V9A9</accession>
<evidence type="ECO:0000256" key="1">
    <source>
        <dbReference type="ARBA" id="ARBA00003195"/>
    </source>
</evidence>
<evidence type="ECO:0000256" key="3">
    <source>
        <dbReference type="ARBA" id="ARBA00008939"/>
    </source>
</evidence>
<dbReference type="GO" id="GO:0045271">
    <property type="term" value="C:respiratory chain complex I"/>
    <property type="evidence" value="ECO:0000318"/>
    <property type="project" value="GO_Central"/>
</dbReference>
<feature type="disulfide bond" description="Redox-active" evidence="10">
    <location>
        <begin position="19"/>
        <end position="53"/>
    </location>
</feature>
<dbReference type="EMDB" id="EMD-50210"/>
<evidence type="ECO:0000256" key="8">
    <source>
        <dbReference type="ARBA" id="ARBA00023128"/>
    </source>
</evidence>
<sequence length="101" mass="11000">MAWRNSLSKSMQELRIHLCQTSAGSKGVRDFIVANYAEMKKANPHFPILIRECAGTEASLTARYDFGAEKSVNVQGATTGAVQQQLEQLILAGQSMPKSGE</sequence>
<reference evidence="13 14" key="2">
    <citation type="journal article" date="2007" name="Science">
        <title>The Chlamydomonas genome reveals the evolution of key animal and plant functions.</title>
        <authorList>
            <person name="Merchant S.S."/>
            <person name="Prochnik S.E."/>
            <person name="Vallon O."/>
            <person name="Harris E.H."/>
            <person name="Karpowicz S.J."/>
            <person name="Witman G.B."/>
            <person name="Terry A."/>
            <person name="Salamov A."/>
            <person name="Fritz-Laylin L.K."/>
            <person name="Marechal-Drouard L."/>
            <person name="Marshall W.F."/>
            <person name="Qu L.H."/>
            <person name="Nelson D.R."/>
            <person name="Sanderfoot A.A."/>
            <person name="Spalding M.H."/>
            <person name="Kapitonov V.V."/>
            <person name="Ren Q."/>
            <person name="Ferris P."/>
            <person name="Lindquist E."/>
            <person name="Shapiro H."/>
            <person name="Lucas S.M."/>
            <person name="Grimwood J."/>
            <person name="Schmutz J."/>
            <person name="Cardol P."/>
            <person name="Cerutti H."/>
            <person name="Chanfreau G."/>
            <person name="Chen C.L."/>
            <person name="Cognat V."/>
            <person name="Croft M.T."/>
            <person name="Dent R."/>
            <person name="Dutcher S."/>
            <person name="Fernandez E."/>
            <person name="Fukuzawa H."/>
            <person name="Gonzalez-Ballester D."/>
            <person name="Gonzalez-Halphen D."/>
            <person name="Hallmann A."/>
            <person name="Hanikenne M."/>
            <person name="Hippler M."/>
            <person name="Inwood W."/>
            <person name="Jabbari K."/>
            <person name="Kalanon M."/>
            <person name="Kuras R."/>
            <person name="Lefebvre P.A."/>
            <person name="Lemaire S.D."/>
            <person name="Lobanov A.V."/>
            <person name="Lohr M."/>
            <person name="Manuell A."/>
            <person name="Meier I."/>
            <person name="Mets L."/>
            <person name="Mittag M."/>
            <person name="Mittelmeier T."/>
            <person name="Moroney J.V."/>
            <person name="Moseley J."/>
            <person name="Napoli C."/>
            <person name="Nedelcu A.M."/>
            <person name="Niyogi K."/>
            <person name="Novoselov S.V."/>
            <person name="Paulsen I.T."/>
            <person name="Pazour G."/>
            <person name="Purton S."/>
            <person name="Ral J.P."/>
            <person name="Riano-Pachon D.M."/>
            <person name="Riekhof W."/>
            <person name="Rymarquis L."/>
            <person name="Schroda M."/>
            <person name="Stern D."/>
            <person name="Umen J."/>
            <person name="Willows R."/>
            <person name="Wilson N."/>
            <person name="Zimmer S.L."/>
            <person name="Allmer J."/>
            <person name="Balk J."/>
            <person name="Bisova K."/>
            <person name="Chen C.J."/>
            <person name="Elias M."/>
            <person name="Gendler K."/>
            <person name="Hauser C."/>
            <person name="Lamb M.R."/>
            <person name="Ledford H."/>
            <person name="Long J.C."/>
            <person name="Minagawa J."/>
            <person name="Page M.D."/>
            <person name="Pan J."/>
            <person name="Pootakham W."/>
            <person name="Roje S."/>
            <person name="Rose A."/>
            <person name="Stahlberg E."/>
            <person name="Terauchi A.M."/>
            <person name="Yang P."/>
            <person name="Ball S."/>
            <person name="Bowler C."/>
            <person name="Dieckmann C.L."/>
            <person name="Gladyshev V.N."/>
            <person name="Green P."/>
            <person name="Jorgensen R."/>
            <person name="Mayfield S."/>
            <person name="Mueller-Roeber B."/>
            <person name="Rajamani S."/>
            <person name="Sayre R.T."/>
            <person name="Brokstein P."/>
            <person name="Dubchak I."/>
            <person name="Goodstein D."/>
            <person name="Hornick L."/>
            <person name="Huang Y.W."/>
            <person name="Jhaveri J."/>
            <person name="Luo Y."/>
            <person name="Martinez D."/>
            <person name="Ngau W.C."/>
            <person name="Otillar B."/>
            <person name="Poliakov A."/>
            <person name="Porter A."/>
            <person name="Szajkowski L."/>
            <person name="Werner G."/>
            <person name="Zhou K."/>
            <person name="Grigoriev I.V."/>
            <person name="Rokhsar D.S."/>
            <person name="Grossman A.R."/>
        </authorList>
    </citation>
    <scope>NUCLEOTIDE SEQUENCE [LARGE SCALE GENOMIC DNA]</scope>
    <source>
        <strain evidence="14">CC-503</strain>
        <strain evidence="13">CC-503 cw92 mt+</strain>
    </source>
</reference>
<evidence type="ECO:0000256" key="10">
    <source>
        <dbReference type="PIRSR" id="PIRSR005822-1"/>
    </source>
</evidence>
<dbReference type="FunCoup" id="Q6V9A9">
    <property type="interactions" value="1536"/>
</dbReference>
<dbReference type="GeneID" id="5721538"/>
<keyword evidence="8" id="KW-0496">Mitochondrion</keyword>
<evidence type="ECO:0000256" key="2">
    <source>
        <dbReference type="ARBA" id="ARBA00004443"/>
    </source>
</evidence>
<reference evidence="13" key="3">
    <citation type="submission" date="2017-07" db="EMBL/GenBank/DDBJ databases">
        <title>WGS assembly of Chlamydomonas reinhardtii.</title>
        <authorList>
            <consortium name="Chlamydomonas Annotation Team"/>
            <consortium name="JGI Annotation Team"/>
            <person name="Merchant S.S."/>
            <person name="Prochnik S.E."/>
            <person name="Vallon O."/>
            <person name="Harris E.H."/>
            <person name="Karpowicz S.J."/>
            <person name="Witman G.B."/>
            <person name="Terry A."/>
            <person name="Salamov A."/>
            <person name="Fritz-Laylin L.K."/>
            <person name="Marechal-Drouard L."/>
            <person name="Marshall W.F."/>
            <person name="Qu L.H."/>
            <person name="Nelson D.R."/>
            <person name="Sanderfoot A.A."/>
            <person name="Spalding M.H."/>
            <person name="Kapitonov V.V."/>
            <person name="Ren Q."/>
            <person name="Ferris P."/>
            <person name="Lindquist E."/>
            <person name="Shapiro H."/>
            <person name="Lucas S.M."/>
            <person name="Grimwood J."/>
            <person name="Schmutz J."/>
            <person name="Grigoriev I.V."/>
            <person name="Rokhsar D.S."/>
        </authorList>
    </citation>
    <scope>NUCLEOTIDE SEQUENCE</scope>
    <source>
        <strain evidence="13">CC-503 cw92 mt+</strain>
    </source>
</reference>
<keyword evidence="12" id="KW-0560">Oxidoreductase</keyword>
<dbReference type="PaxDb" id="3055-EDP01212"/>
<dbReference type="EMDB" id="EMD-50203"/>
<keyword evidence="15 16" id="KW-0002">3D-structure</keyword>
<evidence type="ECO:0000256" key="9">
    <source>
        <dbReference type="ARBA" id="ARBA00023136"/>
    </source>
</evidence>
<proteinExistence type="evidence at protein level"/>
<dbReference type="Proteomes" id="UP000006906">
    <property type="component" value="Chromosome 16"/>
</dbReference>
<evidence type="ECO:0007829" key="15">
    <source>
        <dbReference type="PDB" id="9F5X"/>
    </source>
</evidence>
<dbReference type="PDB" id="9F5X">
    <property type="method" value="EM"/>
    <property type="resolution" value="2.82 A"/>
    <property type="chains" value="O=1-101"/>
</dbReference>
<evidence type="ECO:0000313" key="14">
    <source>
        <dbReference type="Proteomes" id="UP000006906"/>
    </source>
</evidence>
<keyword evidence="9" id="KW-0472">Membrane</keyword>
<dbReference type="AlphaFoldDB" id="Q6V9A9"/>
<dbReference type="PDB" id="9F62">
    <property type="method" value="EM"/>
    <property type="resolution" value="5.44 A"/>
    <property type="chains" value="5O/O=1-101"/>
</dbReference>
<evidence type="ECO:0000313" key="13">
    <source>
        <dbReference type="EMBL" id="PNW72169.1"/>
    </source>
</evidence>
<dbReference type="eggNOG" id="KOG3446">
    <property type="taxonomic scope" value="Eukaryota"/>
</dbReference>
<comment type="subcellular location">
    <subcellularLocation>
        <location evidence="2">Mitochondrion inner membrane</location>
        <topology evidence="2">Peripheral membrane protein</topology>
        <orientation evidence="2">Matrix side</orientation>
    </subcellularLocation>
</comment>
<dbReference type="EMBL" id="AY347482">
    <property type="protein sequence ID" value="AAQ63699.1"/>
    <property type="molecule type" value="mRNA"/>
</dbReference>
<dbReference type="PIRSF" id="PIRSF005822">
    <property type="entry name" value="NDUA2"/>
    <property type="match status" value="1"/>
</dbReference>
<dbReference type="GO" id="GO:0005743">
    <property type="term" value="C:mitochondrial inner membrane"/>
    <property type="evidence" value="ECO:0007669"/>
    <property type="project" value="UniProtKB-SubCell"/>
</dbReference>
<gene>
    <name evidence="13" type="ORF">CHLRE_16g679500v5</name>
</gene>
<dbReference type="PDB" id="9F5Y">
    <property type="method" value="EM"/>
    <property type="resolution" value="2.51 A"/>
    <property type="chains" value="O=1-101"/>
</dbReference>
<keyword evidence="7" id="KW-0249">Electron transport</keyword>
<dbReference type="OrthoDB" id="10250268at2759"/>
<dbReference type="SMR" id="Q6V9A9"/>